<dbReference type="Proteomes" id="UP000269221">
    <property type="component" value="Unassembled WGS sequence"/>
</dbReference>
<sequence>MDMELSEQVQRRAMKFIRGQEHLRCEDRLRKLKLFSLERSRLCGDLIAAFQYLKQDYRKAGEELCVRNRSGSTRMSGYKWKEGKFRLNIRKKFLTMYVKDMLWKASVHKGGRGVLQFYSIKGRESTGPILHGVSLDVLEDAASFHPKLPTTCCPLCFPIGRGTTKVQPSQNAYRIFPQKHVLSFSPEVQKFRLSGFCGSTKISDQLGSPIDFTDLFLLIP</sequence>
<organism evidence="1 2">
    <name type="scientific">Hirundo rustica rustica</name>
    <dbReference type="NCBI Taxonomy" id="333673"/>
    <lineage>
        <taxon>Eukaryota</taxon>
        <taxon>Metazoa</taxon>
        <taxon>Chordata</taxon>
        <taxon>Craniata</taxon>
        <taxon>Vertebrata</taxon>
        <taxon>Euteleostomi</taxon>
        <taxon>Archelosauria</taxon>
        <taxon>Archosauria</taxon>
        <taxon>Dinosauria</taxon>
        <taxon>Saurischia</taxon>
        <taxon>Theropoda</taxon>
        <taxon>Coelurosauria</taxon>
        <taxon>Aves</taxon>
        <taxon>Neognathae</taxon>
        <taxon>Neoaves</taxon>
        <taxon>Telluraves</taxon>
        <taxon>Australaves</taxon>
        <taxon>Passeriformes</taxon>
        <taxon>Sylvioidea</taxon>
        <taxon>Hirundinidae</taxon>
        <taxon>Hirundo</taxon>
    </lineage>
</organism>
<reference evidence="1 2" key="1">
    <citation type="submission" date="2018-07" db="EMBL/GenBank/DDBJ databases">
        <title>A high quality draft genome assembly of the barn swallow (H. rustica rustica).</title>
        <authorList>
            <person name="Formenti G."/>
            <person name="Chiara M."/>
            <person name="Poveda L."/>
            <person name="Francoijs K.-J."/>
            <person name="Bonisoli-Alquati A."/>
            <person name="Canova L."/>
            <person name="Gianfranceschi L."/>
            <person name="Horner D.S."/>
            <person name="Saino N."/>
        </authorList>
    </citation>
    <scope>NUCLEOTIDE SEQUENCE [LARGE SCALE GENOMIC DNA]</scope>
    <source>
        <strain evidence="1">Chelidonia</strain>
        <tissue evidence="1">Blood</tissue>
    </source>
</reference>
<evidence type="ECO:0000313" key="1">
    <source>
        <dbReference type="EMBL" id="RMC15144.1"/>
    </source>
</evidence>
<accession>A0A3M0KUR8</accession>
<dbReference type="OrthoDB" id="276744at2759"/>
<dbReference type="STRING" id="333673.A0A3M0KUR8"/>
<name>A0A3M0KUR8_HIRRU</name>
<dbReference type="EMBL" id="QRBI01000104">
    <property type="protein sequence ID" value="RMC15144.1"/>
    <property type="molecule type" value="Genomic_DNA"/>
</dbReference>
<comment type="caution">
    <text evidence="1">The sequence shown here is derived from an EMBL/GenBank/DDBJ whole genome shotgun (WGS) entry which is preliminary data.</text>
</comment>
<protein>
    <submittedName>
        <fullName evidence="1">Uncharacterized protein</fullName>
    </submittedName>
</protein>
<gene>
    <name evidence="1" type="ORF">DUI87_07326</name>
</gene>
<keyword evidence="2" id="KW-1185">Reference proteome</keyword>
<proteinExistence type="predicted"/>
<dbReference type="AlphaFoldDB" id="A0A3M0KUR8"/>
<evidence type="ECO:0000313" key="2">
    <source>
        <dbReference type="Proteomes" id="UP000269221"/>
    </source>
</evidence>